<dbReference type="Proteomes" id="UP000182060">
    <property type="component" value="Chromosome"/>
</dbReference>
<evidence type="ECO:0000259" key="1">
    <source>
        <dbReference type="Pfam" id="PF07045"/>
    </source>
</evidence>
<dbReference type="Gene3D" id="3.30.70.100">
    <property type="match status" value="1"/>
</dbReference>
<dbReference type="Pfam" id="PF07045">
    <property type="entry name" value="DUF1330"/>
    <property type="match status" value="1"/>
</dbReference>
<dbReference type="SUPFAM" id="SSF54909">
    <property type="entry name" value="Dimeric alpha+beta barrel"/>
    <property type="match status" value="1"/>
</dbReference>
<dbReference type="AlphaFoldDB" id="A0AAC9IXX3"/>
<organism evidence="2 3">
    <name type="scientific">Polynucleobacter asymbioticus</name>
    <dbReference type="NCBI Taxonomy" id="576611"/>
    <lineage>
        <taxon>Bacteria</taxon>
        <taxon>Pseudomonadati</taxon>
        <taxon>Pseudomonadota</taxon>
        <taxon>Betaproteobacteria</taxon>
        <taxon>Burkholderiales</taxon>
        <taxon>Burkholderiaceae</taxon>
        <taxon>Polynucleobacter</taxon>
    </lineage>
</organism>
<reference evidence="2" key="1">
    <citation type="journal article" date="2017" name="Appl. Environ. Microbiol.">
        <title>Microdiversification of a pelagic Polynucleobacter species is mainly driven by acquisition of genomic islands from a partially interspecific gene pool.</title>
        <authorList>
            <person name="Hoetzinger M."/>
            <person name="Hahn M.W."/>
            <person name="Jezberova J."/>
            <person name="Schmidt J."/>
            <person name="Koll U."/>
        </authorList>
    </citation>
    <scope>NUCLEOTIDE SEQUENCE</scope>
    <source>
        <strain evidence="2">MWH-RechtKol4</strain>
    </source>
</reference>
<name>A0AAC9IXX3_9BURK</name>
<dbReference type="EMBL" id="CP015017">
    <property type="protein sequence ID" value="APC01538.1"/>
    <property type="molecule type" value="Genomic_DNA"/>
</dbReference>
<accession>A0AAC9IXX3</accession>
<gene>
    <name evidence="2" type="ORF">AOC25_07860</name>
</gene>
<dbReference type="InterPro" id="IPR010753">
    <property type="entry name" value="DUF1330"/>
</dbReference>
<dbReference type="RefSeq" id="WP_071539492.1">
    <property type="nucleotide sequence ID" value="NZ_CP015016.1"/>
</dbReference>
<protein>
    <recommendedName>
        <fullName evidence="1">DUF1330 domain-containing protein</fullName>
    </recommendedName>
</protein>
<feature type="domain" description="DUF1330" evidence="1">
    <location>
        <begin position="7"/>
        <end position="93"/>
    </location>
</feature>
<evidence type="ECO:0000313" key="3">
    <source>
        <dbReference type="Proteomes" id="UP000182060"/>
    </source>
</evidence>
<dbReference type="InterPro" id="IPR011008">
    <property type="entry name" value="Dimeric_a/b-barrel"/>
</dbReference>
<evidence type="ECO:0000313" key="2">
    <source>
        <dbReference type="EMBL" id="APC01538.1"/>
    </source>
</evidence>
<proteinExistence type="predicted"/>
<sequence>MTIMVLGLIELQDQSAFELYRAQVGNTVELYQGSIQSRGTVTEIFWNELCCGAFSAFVELHFATQALAHAWAHSPEYQALVSIRNKAMKLTLFGVAI</sequence>